<gene>
    <name evidence="1" type="ORF">PVAP13_4KG197062</name>
</gene>
<evidence type="ECO:0000313" key="1">
    <source>
        <dbReference type="EMBL" id="KAG2610463.1"/>
    </source>
</evidence>
<dbReference type="AlphaFoldDB" id="A0A8T0TN84"/>
<name>A0A8T0TN84_PANVG</name>
<evidence type="ECO:0000313" key="2">
    <source>
        <dbReference type="Proteomes" id="UP000823388"/>
    </source>
</evidence>
<reference evidence="1" key="1">
    <citation type="submission" date="2020-05" db="EMBL/GenBank/DDBJ databases">
        <title>WGS assembly of Panicum virgatum.</title>
        <authorList>
            <person name="Lovell J.T."/>
            <person name="Jenkins J."/>
            <person name="Shu S."/>
            <person name="Juenger T.E."/>
            <person name="Schmutz J."/>
        </authorList>
    </citation>
    <scope>NUCLEOTIDE SEQUENCE</scope>
    <source>
        <strain evidence="1">AP13</strain>
    </source>
</reference>
<dbReference type="EMBL" id="CM029043">
    <property type="protein sequence ID" value="KAG2610463.1"/>
    <property type="molecule type" value="Genomic_DNA"/>
</dbReference>
<proteinExistence type="predicted"/>
<protein>
    <submittedName>
        <fullName evidence="1">Uncharacterized protein</fullName>
    </submittedName>
</protein>
<accession>A0A8T0TN84</accession>
<sequence length="129" mass="14465">MVGMNPDSKIHVEGVAATVTGLGIRDDNRSDLEKPFADPGMCNAQFAHENDTSNLSCELCGVLRDLSLYFNNISEAEAGELMLSAETNILEYLYWQDLLLQHLIQSQRLLLSLMAPKRIQMQQRISKLP</sequence>
<keyword evidence="2" id="KW-1185">Reference proteome</keyword>
<organism evidence="1 2">
    <name type="scientific">Panicum virgatum</name>
    <name type="common">Blackwell switchgrass</name>
    <dbReference type="NCBI Taxonomy" id="38727"/>
    <lineage>
        <taxon>Eukaryota</taxon>
        <taxon>Viridiplantae</taxon>
        <taxon>Streptophyta</taxon>
        <taxon>Embryophyta</taxon>
        <taxon>Tracheophyta</taxon>
        <taxon>Spermatophyta</taxon>
        <taxon>Magnoliopsida</taxon>
        <taxon>Liliopsida</taxon>
        <taxon>Poales</taxon>
        <taxon>Poaceae</taxon>
        <taxon>PACMAD clade</taxon>
        <taxon>Panicoideae</taxon>
        <taxon>Panicodae</taxon>
        <taxon>Paniceae</taxon>
        <taxon>Panicinae</taxon>
        <taxon>Panicum</taxon>
        <taxon>Panicum sect. Hiantes</taxon>
    </lineage>
</organism>
<dbReference type="Proteomes" id="UP000823388">
    <property type="component" value="Chromosome 4K"/>
</dbReference>
<comment type="caution">
    <text evidence="1">The sequence shown here is derived from an EMBL/GenBank/DDBJ whole genome shotgun (WGS) entry which is preliminary data.</text>
</comment>